<keyword evidence="7" id="KW-0732">Signal</keyword>
<keyword evidence="2" id="KW-0964">Secreted</keyword>
<dbReference type="InterPro" id="IPR002223">
    <property type="entry name" value="Kunitz_BPTI"/>
</dbReference>
<reference evidence="9" key="1">
    <citation type="submission" date="2012-11" db="EMBL/GenBank/DDBJ databases">
        <authorList>
            <person name="Lucero-Rivera Y.E."/>
            <person name="Tovar-Ramirez D."/>
        </authorList>
    </citation>
    <scope>NUCLEOTIDE SEQUENCE</scope>
    <source>
        <tissue evidence="9">Salivary gland</tissue>
    </source>
</reference>
<dbReference type="PRINTS" id="PR00759">
    <property type="entry name" value="BASICPTASE"/>
</dbReference>
<evidence type="ECO:0000313" key="9">
    <source>
        <dbReference type="EMBL" id="JAA64325.1"/>
    </source>
</evidence>
<evidence type="ECO:0000256" key="2">
    <source>
        <dbReference type="ARBA" id="ARBA00022525"/>
    </source>
</evidence>
<feature type="chain" id="PRO_5003981829" evidence="7">
    <location>
        <begin position="19"/>
        <end position="85"/>
    </location>
</feature>
<dbReference type="InterPro" id="IPR036880">
    <property type="entry name" value="Kunitz_BPTI_sf"/>
</dbReference>
<proteinExistence type="evidence at transcript level"/>
<dbReference type="CDD" id="cd22638">
    <property type="entry name" value="Kunitz_amblin-like"/>
    <property type="match status" value="1"/>
</dbReference>
<evidence type="ECO:0000256" key="1">
    <source>
        <dbReference type="ARBA" id="ARBA00004613"/>
    </source>
</evidence>
<evidence type="ECO:0000256" key="7">
    <source>
        <dbReference type="SAM" id="SignalP"/>
    </source>
</evidence>
<feature type="signal peptide" evidence="7">
    <location>
        <begin position="1"/>
        <end position="18"/>
    </location>
</feature>
<sequence length="85" mass="9777">MKTMNLFWLLACVARLHAFETKKPSYCIEPRATGSCRNYVVAWYFDYTAHYCKIFLYGGCGGNMNKFSSEIKCQQMCLPGSTPQR</sequence>
<evidence type="ECO:0000256" key="6">
    <source>
        <dbReference type="ARBA" id="ARBA00023157"/>
    </source>
</evidence>
<dbReference type="GO" id="GO:0004867">
    <property type="term" value="F:serine-type endopeptidase inhibitor activity"/>
    <property type="evidence" value="ECO:0007669"/>
    <property type="project" value="UniProtKB-KW"/>
</dbReference>
<dbReference type="InterPro" id="IPR020901">
    <property type="entry name" value="Prtase_inh_Kunz-CS"/>
</dbReference>
<dbReference type="PROSITE" id="PS50279">
    <property type="entry name" value="BPTI_KUNITZ_2"/>
    <property type="match status" value="1"/>
</dbReference>
<evidence type="ECO:0000256" key="4">
    <source>
        <dbReference type="ARBA" id="ARBA00022737"/>
    </source>
</evidence>
<dbReference type="SUPFAM" id="SSF57362">
    <property type="entry name" value="BPTI-like"/>
    <property type="match status" value="1"/>
</dbReference>
<feature type="domain" description="BPTI/Kunitz inhibitor" evidence="8">
    <location>
        <begin position="27"/>
        <end position="77"/>
    </location>
</feature>
<evidence type="ECO:0000256" key="5">
    <source>
        <dbReference type="ARBA" id="ARBA00022900"/>
    </source>
</evidence>
<dbReference type="PROSITE" id="PS00280">
    <property type="entry name" value="BPTI_KUNITZ_1"/>
    <property type="match status" value="1"/>
</dbReference>
<dbReference type="InterPro" id="IPR050098">
    <property type="entry name" value="TFPI/VKTCI-like"/>
</dbReference>
<comment type="subcellular location">
    <subcellularLocation>
        <location evidence="1">Secreted</location>
    </subcellularLocation>
</comment>
<dbReference type="GO" id="GO:0005576">
    <property type="term" value="C:extracellular region"/>
    <property type="evidence" value="ECO:0007669"/>
    <property type="project" value="UniProtKB-SubCell"/>
</dbReference>
<dbReference type="AlphaFoldDB" id="L7MK11"/>
<evidence type="ECO:0000256" key="3">
    <source>
        <dbReference type="ARBA" id="ARBA00022690"/>
    </source>
</evidence>
<keyword evidence="6" id="KW-1015">Disulfide bond</keyword>
<dbReference type="Pfam" id="PF00014">
    <property type="entry name" value="Kunitz_BPTI"/>
    <property type="match status" value="1"/>
</dbReference>
<organism evidence="9">
    <name type="scientific">Rhipicephalus pulchellus</name>
    <name type="common">Yellow backed tick</name>
    <name type="synonym">Dermacentor pulchellus</name>
    <dbReference type="NCBI Taxonomy" id="72859"/>
    <lineage>
        <taxon>Eukaryota</taxon>
        <taxon>Metazoa</taxon>
        <taxon>Ecdysozoa</taxon>
        <taxon>Arthropoda</taxon>
        <taxon>Chelicerata</taxon>
        <taxon>Arachnida</taxon>
        <taxon>Acari</taxon>
        <taxon>Parasitiformes</taxon>
        <taxon>Ixodida</taxon>
        <taxon>Ixodoidea</taxon>
        <taxon>Ixodidae</taxon>
        <taxon>Rhipicephalinae</taxon>
        <taxon>Rhipicephalus</taxon>
        <taxon>Rhipicephalus</taxon>
    </lineage>
</organism>
<feature type="non-terminal residue" evidence="9">
    <location>
        <position position="85"/>
    </location>
</feature>
<keyword evidence="3" id="KW-0646">Protease inhibitor</keyword>
<dbReference type="SMART" id="SM00131">
    <property type="entry name" value="KU"/>
    <property type="match status" value="1"/>
</dbReference>
<dbReference type="Gene3D" id="4.10.410.10">
    <property type="entry name" value="Pancreatic trypsin inhibitor Kunitz domain"/>
    <property type="match status" value="1"/>
</dbReference>
<keyword evidence="5" id="KW-0722">Serine protease inhibitor</keyword>
<accession>L7MK11</accession>
<evidence type="ECO:0000259" key="8">
    <source>
        <dbReference type="PROSITE" id="PS50279"/>
    </source>
</evidence>
<dbReference type="EMBL" id="GACK01000709">
    <property type="protein sequence ID" value="JAA64325.1"/>
    <property type="molecule type" value="mRNA"/>
</dbReference>
<reference evidence="9" key="2">
    <citation type="journal article" date="2015" name="J. Proteomics">
        <title>Sexual differences in the sialomes of the zebra tick, Rhipicephalus pulchellus.</title>
        <authorList>
            <person name="Tan A.W."/>
            <person name="Francischetti I.M."/>
            <person name="Slovak M."/>
            <person name="Kini R.M."/>
            <person name="Ribeiro J.M."/>
        </authorList>
    </citation>
    <scope>NUCLEOTIDE SEQUENCE</scope>
    <source>
        <tissue evidence="9">Salivary gland</tissue>
    </source>
</reference>
<name>L7MK11_RHIPC</name>
<keyword evidence="4" id="KW-0677">Repeat</keyword>
<protein>
    <submittedName>
        <fullName evidence="9">Putative monolaris</fullName>
    </submittedName>
</protein>
<dbReference type="PANTHER" id="PTHR10083">
    <property type="entry name" value="KUNITZ-TYPE PROTEASE INHIBITOR-RELATED"/>
    <property type="match status" value="1"/>
</dbReference>
<dbReference type="FunFam" id="4.10.410.10:FF:000020">
    <property type="entry name" value="Collagen, type VI, alpha 3"/>
    <property type="match status" value="1"/>
</dbReference>